<dbReference type="AlphaFoldDB" id="A0A6J4SU15"/>
<feature type="region of interest" description="Disordered" evidence="1">
    <location>
        <begin position="1"/>
        <end position="26"/>
    </location>
</feature>
<dbReference type="EMBL" id="CADCVK010000411">
    <property type="protein sequence ID" value="CAA9505150.1"/>
    <property type="molecule type" value="Genomic_DNA"/>
</dbReference>
<evidence type="ECO:0000313" key="2">
    <source>
        <dbReference type="EMBL" id="CAA9505150.1"/>
    </source>
</evidence>
<feature type="non-terminal residue" evidence="2">
    <location>
        <position position="1"/>
    </location>
</feature>
<evidence type="ECO:0000256" key="1">
    <source>
        <dbReference type="SAM" id="MobiDB-lite"/>
    </source>
</evidence>
<feature type="region of interest" description="Disordered" evidence="1">
    <location>
        <begin position="80"/>
        <end position="139"/>
    </location>
</feature>
<gene>
    <name evidence="2" type="ORF">AVDCRST_MAG12-2915</name>
</gene>
<proteinExistence type="predicted"/>
<sequence>DRGAVRAGHGLRNGERQGRDLRPRGHARGLCRRGLFAQAPALRVGRAGPRRVVEFPRPGNWSGARRGKDLLGGDRWSLRGRHDLYRRGPRPTREGLETGDHVDGRQGGGPGGSGPEDRRPRAQVQRLRRGLRGMDAQQG</sequence>
<protein>
    <submittedName>
        <fullName evidence="2">Uncharacterized protein</fullName>
    </submittedName>
</protein>
<accession>A0A6J4SU15</accession>
<organism evidence="2">
    <name type="scientific">uncultured Rubrobacteraceae bacterium</name>
    <dbReference type="NCBI Taxonomy" id="349277"/>
    <lineage>
        <taxon>Bacteria</taxon>
        <taxon>Bacillati</taxon>
        <taxon>Actinomycetota</taxon>
        <taxon>Rubrobacteria</taxon>
        <taxon>Rubrobacterales</taxon>
        <taxon>Rubrobacteraceae</taxon>
        <taxon>environmental samples</taxon>
    </lineage>
</organism>
<feature type="compositionally biased region" description="Gly residues" evidence="1">
    <location>
        <begin position="105"/>
        <end position="114"/>
    </location>
</feature>
<feature type="compositionally biased region" description="Basic and acidic residues" evidence="1">
    <location>
        <begin position="80"/>
        <end position="104"/>
    </location>
</feature>
<feature type="non-terminal residue" evidence="2">
    <location>
        <position position="139"/>
    </location>
</feature>
<feature type="compositionally biased region" description="Basic and acidic residues" evidence="1">
    <location>
        <begin position="12"/>
        <end position="23"/>
    </location>
</feature>
<reference evidence="2" key="1">
    <citation type="submission" date="2020-02" db="EMBL/GenBank/DDBJ databases">
        <authorList>
            <person name="Meier V. D."/>
        </authorList>
    </citation>
    <scope>NUCLEOTIDE SEQUENCE</scope>
    <source>
        <strain evidence="2">AVDCRST_MAG12</strain>
    </source>
</reference>
<name>A0A6J4SU15_9ACTN</name>